<keyword evidence="5" id="KW-0256">Endoplasmic reticulum</keyword>
<evidence type="ECO:0000256" key="2">
    <source>
        <dbReference type="ARBA" id="ARBA00009141"/>
    </source>
</evidence>
<evidence type="ECO:0000256" key="3">
    <source>
        <dbReference type="ARBA" id="ARBA00022692"/>
    </source>
</evidence>
<keyword evidence="6" id="KW-1133">Transmembrane helix</keyword>
<dbReference type="InterPro" id="IPR008979">
    <property type="entry name" value="Galactose-bd-like_sf"/>
</dbReference>
<dbReference type="GO" id="GO:0016020">
    <property type="term" value="C:membrane"/>
    <property type="evidence" value="ECO:0007669"/>
    <property type="project" value="TreeGrafter"/>
</dbReference>
<keyword evidence="8" id="KW-0325">Glycoprotein</keyword>
<evidence type="ECO:0000256" key="8">
    <source>
        <dbReference type="ARBA" id="ARBA00023180"/>
    </source>
</evidence>
<evidence type="ECO:0000256" key="4">
    <source>
        <dbReference type="ARBA" id="ARBA00022729"/>
    </source>
</evidence>
<keyword evidence="4" id="KW-0732">Signal</keyword>
<dbReference type="InterPro" id="IPR021720">
    <property type="entry name" value="Malectin_dom"/>
</dbReference>
<proteinExistence type="inferred from homology"/>
<gene>
    <name evidence="11" type="ORF">SAMN04487779_103422</name>
</gene>
<reference evidence="11 12" key="1">
    <citation type="submission" date="2016-10" db="EMBL/GenBank/DDBJ databases">
        <authorList>
            <person name="de Groot N.N."/>
        </authorList>
    </citation>
    <scope>NUCLEOTIDE SEQUENCE [LARGE SCALE GENOMIC DNA]</scope>
    <source>
        <strain evidence="11 12">CPCC 100156</strain>
    </source>
</reference>
<organism evidence="11 12">
    <name type="scientific">Belnapia rosea</name>
    <dbReference type="NCBI Taxonomy" id="938405"/>
    <lineage>
        <taxon>Bacteria</taxon>
        <taxon>Pseudomonadati</taxon>
        <taxon>Pseudomonadota</taxon>
        <taxon>Alphaproteobacteria</taxon>
        <taxon>Acetobacterales</taxon>
        <taxon>Roseomonadaceae</taxon>
        <taxon>Belnapia</taxon>
    </lineage>
</organism>
<evidence type="ECO:0000256" key="6">
    <source>
        <dbReference type="ARBA" id="ARBA00022989"/>
    </source>
</evidence>
<evidence type="ECO:0000256" key="1">
    <source>
        <dbReference type="ARBA" id="ARBA00004115"/>
    </source>
</evidence>
<keyword evidence="12" id="KW-1185">Reference proteome</keyword>
<dbReference type="Proteomes" id="UP000198925">
    <property type="component" value="Unassembled WGS sequence"/>
</dbReference>
<comment type="subcellular location">
    <subcellularLocation>
        <location evidence="1">Endoplasmic reticulum membrane</location>
        <topology evidence="1">Single-pass type I membrane protein</topology>
    </subcellularLocation>
</comment>
<dbReference type="InterPro" id="IPR039155">
    <property type="entry name" value="MLEC"/>
</dbReference>
<keyword evidence="3" id="KW-0812">Transmembrane</keyword>
<sequence>AYTDADTGTQYAADTATAPNPALVGASTVRTTTAAIANTNDDSFFQSYRFGKDFGYNIALPNGTYTVELDFIETFFTSAGQRRFDVQLEGQEVISNLDLFTAAGGINTAYIATRTVSVTDGQLNLRLESSGTDDLDNAILSGFAVRPAEVLASQSVWQ</sequence>
<evidence type="ECO:0000256" key="7">
    <source>
        <dbReference type="ARBA" id="ARBA00023136"/>
    </source>
</evidence>
<dbReference type="AlphaFoldDB" id="A0A1G7CQ50"/>
<name>A0A1G7CQ50_9PROT</name>
<dbReference type="RefSeq" id="WP_218128067.1">
    <property type="nucleotide sequence ID" value="NZ_FMZX01000034.1"/>
</dbReference>
<accession>A0A1G7CQ50</accession>
<dbReference type="Pfam" id="PF11721">
    <property type="entry name" value="Malectin"/>
    <property type="match status" value="1"/>
</dbReference>
<dbReference type="Gene3D" id="2.60.120.430">
    <property type="entry name" value="Galactose-binding lectin"/>
    <property type="match status" value="1"/>
</dbReference>
<dbReference type="SUPFAM" id="SSF49785">
    <property type="entry name" value="Galactose-binding domain-like"/>
    <property type="match status" value="1"/>
</dbReference>
<dbReference type="EMBL" id="FMZX01000034">
    <property type="protein sequence ID" value="SDE41468.1"/>
    <property type="molecule type" value="Genomic_DNA"/>
</dbReference>
<evidence type="ECO:0000256" key="5">
    <source>
        <dbReference type="ARBA" id="ARBA00022824"/>
    </source>
</evidence>
<keyword evidence="7" id="KW-0472">Membrane</keyword>
<keyword evidence="9" id="KW-0119">Carbohydrate metabolism</keyword>
<comment type="similarity">
    <text evidence="2">Belongs to the malectin family.</text>
</comment>
<evidence type="ECO:0000259" key="10">
    <source>
        <dbReference type="Pfam" id="PF11721"/>
    </source>
</evidence>
<evidence type="ECO:0000256" key="9">
    <source>
        <dbReference type="ARBA" id="ARBA00023277"/>
    </source>
</evidence>
<protein>
    <submittedName>
        <fullName evidence="11">Di-glucose binding within endoplasmic reticulum</fullName>
    </submittedName>
</protein>
<feature type="domain" description="Malectin" evidence="10">
    <location>
        <begin position="5"/>
        <end position="131"/>
    </location>
</feature>
<feature type="non-terminal residue" evidence="11">
    <location>
        <position position="1"/>
    </location>
</feature>
<evidence type="ECO:0000313" key="12">
    <source>
        <dbReference type="Proteomes" id="UP000198925"/>
    </source>
</evidence>
<evidence type="ECO:0000313" key="11">
    <source>
        <dbReference type="EMBL" id="SDE41468.1"/>
    </source>
</evidence>
<dbReference type="PANTHER" id="PTHR13460">
    <property type="match status" value="1"/>
</dbReference>
<dbReference type="PANTHER" id="PTHR13460:SF0">
    <property type="entry name" value="MALECTIN"/>
    <property type="match status" value="1"/>
</dbReference>
<dbReference type="GO" id="GO:0030246">
    <property type="term" value="F:carbohydrate binding"/>
    <property type="evidence" value="ECO:0007669"/>
    <property type="project" value="InterPro"/>
</dbReference>